<sequence>MRASRTAHKPVGPVLGAVSGTAPEALSRRTWWTSGRDEDIPNTTGEDPSWRGALLAVALRGAPLTGVEAAVDRVRGTA</sequence>
<evidence type="ECO:0000256" key="1">
    <source>
        <dbReference type="SAM" id="MobiDB-lite"/>
    </source>
</evidence>
<dbReference type="Proteomes" id="UP000579523">
    <property type="component" value="Unassembled WGS sequence"/>
</dbReference>
<accession>A0A7W7PW82</accession>
<dbReference type="InterPro" id="IPR025329">
    <property type="entry name" value="DUF4235"/>
</dbReference>
<dbReference type="Pfam" id="PF14019">
    <property type="entry name" value="DUF4235"/>
    <property type="match status" value="1"/>
</dbReference>
<protein>
    <submittedName>
        <fullName evidence="2">Uncharacterized protein</fullName>
    </submittedName>
</protein>
<evidence type="ECO:0000313" key="3">
    <source>
        <dbReference type="Proteomes" id="UP000579523"/>
    </source>
</evidence>
<name>A0A7W7PW82_9ACTN</name>
<keyword evidence="3" id="KW-1185">Reference proteome</keyword>
<gene>
    <name evidence="2" type="ORF">FHS37_006577</name>
</gene>
<proteinExistence type="predicted"/>
<comment type="caution">
    <text evidence="2">The sequence shown here is derived from an EMBL/GenBank/DDBJ whole genome shotgun (WGS) entry which is preliminary data.</text>
</comment>
<organism evidence="2 3">
    <name type="scientific">Streptomyces griseomycini</name>
    <dbReference type="NCBI Taxonomy" id="66895"/>
    <lineage>
        <taxon>Bacteria</taxon>
        <taxon>Bacillati</taxon>
        <taxon>Actinomycetota</taxon>
        <taxon>Actinomycetes</taxon>
        <taxon>Kitasatosporales</taxon>
        <taxon>Streptomycetaceae</taxon>
        <taxon>Streptomyces</taxon>
    </lineage>
</organism>
<evidence type="ECO:0000313" key="2">
    <source>
        <dbReference type="EMBL" id="MBB4902480.1"/>
    </source>
</evidence>
<dbReference type="AlphaFoldDB" id="A0A7W7PW82"/>
<reference evidence="2 3" key="1">
    <citation type="submission" date="2020-08" db="EMBL/GenBank/DDBJ databases">
        <title>Genomic Encyclopedia of Type Strains, Phase III (KMG-III): the genomes of soil and plant-associated and newly described type strains.</title>
        <authorList>
            <person name="Whitman W."/>
        </authorList>
    </citation>
    <scope>NUCLEOTIDE SEQUENCE [LARGE SCALE GENOMIC DNA]</scope>
    <source>
        <strain evidence="2 3">CECT 3273</strain>
    </source>
</reference>
<dbReference type="EMBL" id="JACHJI010000016">
    <property type="protein sequence ID" value="MBB4902480.1"/>
    <property type="molecule type" value="Genomic_DNA"/>
</dbReference>
<dbReference type="RefSeq" id="WP_184827822.1">
    <property type="nucleotide sequence ID" value="NZ_BMTI01000018.1"/>
</dbReference>
<feature type="region of interest" description="Disordered" evidence="1">
    <location>
        <begin position="1"/>
        <end position="20"/>
    </location>
</feature>